<evidence type="ECO:0000313" key="2">
    <source>
        <dbReference type="EMBL" id="EJX06766.1"/>
    </source>
</evidence>
<protein>
    <recommendedName>
        <fullName evidence="1">Outer membrane protein beta-barrel domain-containing protein</fullName>
    </recommendedName>
</protein>
<dbReference type="AlphaFoldDB" id="J9D2C8"/>
<proteinExistence type="predicted"/>
<accession>J9D2C8</accession>
<reference evidence="2" key="1">
    <citation type="journal article" date="2012" name="PLoS ONE">
        <title>Gene sets for utilization of primary and secondary nutrition supplies in the distal gut of endangered iberian lynx.</title>
        <authorList>
            <person name="Alcaide M."/>
            <person name="Messina E."/>
            <person name="Richter M."/>
            <person name="Bargiela R."/>
            <person name="Peplies J."/>
            <person name="Huws S.A."/>
            <person name="Newbold C.J."/>
            <person name="Golyshin P.N."/>
            <person name="Simon M.A."/>
            <person name="Lopez G."/>
            <person name="Yakimov M.M."/>
            <person name="Ferrer M."/>
        </authorList>
    </citation>
    <scope>NUCLEOTIDE SEQUENCE</scope>
</reference>
<dbReference type="InterPro" id="IPR041700">
    <property type="entry name" value="OMP_b-brl_3"/>
</dbReference>
<gene>
    <name evidence="2" type="ORF">EVA_05128</name>
</gene>
<dbReference type="EMBL" id="AMCI01001065">
    <property type="protein sequence ID" value="EJX06766.1"/>
    <property type="molecule type" value="Genomic_DNA"/>
</dbReference>
<dbReference type="Pfam" id="PF14905">
    <property type="entry name" value="OMP_b-brl_3"/>
    <property type="match status" value="1"/>
</dbReference>
<organism evidence="2">
    <name type="scientific">gut metagenome</name>
    <dbReference type="NCBI Taxonomy" id="749906"/>
    <lineage>
        <taxon>unclassified sequences</taxon>
        <taxon>metagenomes</taxon>
        <taxon>organismal metagenomes</taxon>
    </lineage>
</organism>
<feature type="domain" description="Outer membrane protein beta-barrel" evidence="1">
    <location>
        <begin position="53"/>
        <end position="362"/>
    </location>
</feature>
<sequence length="370" mass="43272">MNSTFSDFDKQEGTFAPSFELLRGQHQPVSIHLQLPFQFLHERLAFRRDVLDTLATRNMFSVNPSLRVNYKNLKFNMDYQESSPGLRNLMPVYNAHNPLHIVEGNPNLKDNQKWHANLSWSHEVTDKGMMKRNMRMESAFTYFARSVGQKTTYNPQTTAYTYRPENVRGNWIWNTSHTMSLALGNKQSWWLDNELSADIMHSVDFLAVEGLNEAQLNRVETVKPREMVKLRYTSKSTKAMLLGEVTWRHTWGHRPSQERINTFDFRYGMTAQHTIRNWNTTFNVDAFMYSRRGYASDAMNRNECVVNASVSQSLFRGMLTLKLEGCDIFNQQSATTYEVNAQGLTESWHHILPNYVMLHLTYNFKRQPKK</sequence>
<comment type="caution">
    <text evidence="2">The sequence shown here is derived from an EMBL/GenBank/DDBJ whole genome shotgun (WGS) entry which is preliminary data.</text>
</comment>
<evidence type="ECO:0000259" key="1">
    <source>
        <dbReference type="Pfam" id="PF14905"/>
    </source>
</evidence>
<name>J9D2C8_9ZZZZ</name>